<dbReference type="InterPro" id="IPR027417">
    <property type="entry name" value="P-loop_NTPase"/>
</dbReference>
<gene>
    <name evidence="3" type="ORF">L21SP4_01566</name>
</gene>
<proteinExistence type="predicted"/>
<reference evidence="3 4" key="2">
    <citation type="journal article" date="2016" name="ISME J.">
        <title>Characterization of the first cultured representative of Verrucomicrobia subdivision 5 indicates the proposal of a novel phylum.</title>
        <authorList>
            <person name="Spring S."/>
            <person name="Bunk B."/>
            <person name="Sproer C."/>
            <person name="Schumann P."/>
            <person name="Rohde M."/>
            <person name="Tindall B.J."/>
            <person name="Klenk H.P."/>
        </authorList>
    </citation>
    <scope>NUCLEOTIDE SEQUENCE [LARGE SCALE GENOMIC DNA]</scope>
    <source>
        <strain evidence="3 4">L21-Fru-AB</strain>
    </source>
</reference>
<feature type="domain" description="DUF4143" evidence="2">
    <location>
        <begin position="172"/>
        <end position="326"/>
    </location>
</feature>
<dbReference type="PATRIC" id="fig|1609981.3.peg.1626"/>
<dbReference type="OrthoDB" id="9783412at2"/>
<sequence length="382" mass="43152">MYTRLLKQPWATGQSFFLFGPRGTGKTTWLHRGLDAEGSLYLDLLNDDLYTELLARPHRLDTLVGDRRWDWVVLDEIQRVPALLNEVHRLIESRGLRFAMTGSSARSLRRRGTNLLAGRALTFHMHPLAAAEQGEDFDLARAIRFGQLPGALKSAAPDAHLASYFRTYLREEVQEEGLTRRLGNFARFLETASFSQGSPLNVSAVAREAALDRKVVNNYFGILEDLLIGHRLPAFTKRARRRLTSHPKFYFFDAGVYRSIRPMGPLDSPEEAEGACLETLCYQELRGVNDALGLGYDLYYWRTSDGTEVDFVLYGKAGILAFEVKRAARYTAKDLSGLRSFKRDYPSARCFLLYGGHDRRQEGDIQVCPLDQTLPALPAILA</sequence>
<dbReference type="EMBL" id="CP010904">
    <property type="protein sequence ID" value="AKJ64809.1"/>
    <property type="molecule type" value="Genomic_DNA"/>
</dbReference>
<dbReference type="Pfam" id="PF13635">
    <property type="entry name" value="DUF4143"/>
    <property type="match status" value="1"/>
</dbReference>
<accession>A0A0G3EL09</accession>
<dbReference type="InterPro" id="IPR041682">
    <property type="entry name" value="AAA_14"/>
</dbReference>
<organism evidence="3 4">
    <name type="scientific">Kiritimatiella glycovorans</name>
    <dbReference type="NCBI Taxonomy" id="1307763"/>
    <lineage>
        <taxon>Bacteria</taxon>
        <taxon>Pseudomonadati</taxon>
        <taxon>Kiritimatiellota</taxon>
        <taxon>Kiritimatiellia</taxon>
        <taxon>Kiritimatiellales</taxon>
        <taxon>Kiritimatiellaceae</taxon>
        <taxon>Kiritimatiella</taxon>
    </lineage>
</organism>
<name>A0A0G3EL09_9BACT</name>
<evidence type="ECO:0000313" key="3">
    <source>
        <dbReference type="EMBL" id="AKJ64809.1"/>
    </source>
</evidence>
<dbReference type="InterPro" id="IPR025420">
    <property type="entry name" value="DUF4143"/>
</dbReference>
<protein>
    <recommendedName>
        <fullName evidence="5">ATPase</fullName>
    </recommendedName>
</protein>
<feature type="domain" description="AAA" evidence="1">
    <location>
        <begin position="15"/>
        <end position="132"/>
    </location>
</feature>
<evidence type="ECO:0008006" key="5">
    <source>
        <dbReference type="Google" id="ProtNLM"/>
    </source>
</evidence>
<dbReference type="KEGG" id="vbl:L21SP4_01566"/>
<dbReference type="STRING" id="1307763.L21SP4_01566"/>
<evidence type="ECO:0000313" key="4">
    <source>
        <dbReference type="Proteomes" id="UP000035268"/>
    </source>
</evidence>
<dbReference type="AlphaFoldDB" id="A0A0G3EL09"/>
<evidence type="ECO:0000259" key="1">
    <source>
        <dbReference type="Pfam" id="PF13173"/>
    </source>
</evidence>
<dbReference type="Pfam" id="PF13173">
    <property type="entry name" value="AAA_14"/>
    <property type="match status" value="1"/>
</dbReference>
<evidence type="ECO:0000259" key="2">
    <source>
        <dbReference type="Pfam" id="PF13635"/>
    </source>
</evidence>
<reference evidence="4" key="1">
    <citation type="submission" date="2015-02" db="EMBL/GenBank/DDBJ databases">
        <title>Description and complete genome sequence of the first cultured representative of the subdivision 5 of the Verrucomicrobia phylum.</title>
        <authorList>
            <person name="Spring S."/>
            <person name="Bunk B."/>
            <person name="Sproer C."/>
            <person name="Klenk H.-P."/>
        </authorList>
    </citation>
    <scope>NUCLEOTIDE SEQUENCE [LARGE SCALE GENOMIC DNA]</scope>
    <source>
        <strain evidence="4">L21-Fru-AB</strain>
    </source>
</reference>
<dbReference type="PANTHER" id="PTHR43566">
    <property type="entry name" value="CONSERVED PROTEIN"/>
    <property type="match status" value="1"/>
</dbReference>
<keyword evidence="4" id="KW-1185">Reference proteome</keyword>
<dbReference type="Proteomes" id="UP000035268">
    <property type="component" value="Chromosome"/>
</dbReference>
<dbReference type="PANTHER" id="PTHR43566:SF2">
    <property type="entry name" value="DUF4143 DOMAIN-CONTAINING PROTEIN"/>
    <property type="match status" value="1"/>
</dbReference>
<dbReference type="SUPFAM" id="SSF52540">
    <property type="entry name" value="P-loop containing nucleoside triphosphate hydrolases"/>
    <property type="match status" value="1"/>
</dbReference>
<dbReference type="RefSeq" id="WP_052882994.1">
    <property type="nucleotide sequence ID" value="NZ_CP010904.1"/>
</dbReference>